<comment type="caution">
    <text evidence="2">The sequence shown here is derived from an EMBL/GenBank/DDBJ whole genome shotgun (WGS) entry which is preliminary data.</text>
</comment>
<feature type="compositionally biased region" description="Low complexity" evidence="1">
    <location>
        <begin position="41"/>
        <end position="52"/>
    </location>
</feature>
<feature type="region of interest" description="Disordered" evidence="1">
    <location>
        <begin position="1"/>
        <end position="58"/>
    </location>
</feature>
<reference evidence="3" key="1">
    <citation type="submission" date="2015-07" db="EMBL/GenBank/DDBJ databases">
        <authorList>
            <person name="Graham D.E."/>
            <person name="Giannone R.J."/>
            <person name="Gulvik C.A."/>
            <person name="Hettich R.L."/>
            <person name="Klingeman D.M."/>
            <person name="Mahan K.M."/>
            <person name="Parry R.J."/>
            <person name="Spain J.C."/>
        </authorList>
    </citation>
    <scope>NUCLEOTIDE SEQUENCE [LARGE SCALE GENOMIC DNA]</scope>
    <source>
        <strain evidence="3">ATCC 27428</strain>
    </source>
</reference>
<evidence type="ECO:0000313" key="3">
    <source>
        <dbReference type="Proteomes" id="UP000235945"/>
    </source>
</evidence>
<dbReference type="Proteomes" id="UP000235945">
    <property type="component" value="Unassembled WGS sequence"/>
</dbReference>
<keyword evidence="3" id="KW-1185">Reference proteome</keyword>
<feature type="compositionally biased region" description="Basic and acidic residues" evidence="1">
    <location>
        <begin position="1"/>
        <end position="28"/>
    </location>
</feature>
<name>A0A2N8NT63_STREU</name>
<dbReference type="AlphaFoldDB" id="A0A2N8NT63"/>
<dbReference type="EMBL" id="LGUI01000006">
    <property type="protein sequence ID" value="PNE31937.1"/>
    <property type="molecule type" value="Genomic_DNA"/>
</dbReference>
<evidence type="ECO:0000256" key="1">
    <source>
        <dbReference type="SAM" id="MobiDB-lite"/>
    </source>
</evidence>
<gene>
    <name evidence="2" type="ORF">AF335_19255</name>
</gene>
<organism evidence="2 3">
    <name type="scientific">Streptomyces eurocidicus</name>
    <name type="common">Streptoverticillium eurocidicus</name>
    <dbReference type="NCBI Taxonomy" id="66423"/>
    <lineage>
        <taxon>Bacteria</taxon>
        <taxon>Bacillati</taxon>
        <taxon>Actinomycetota</taxon>
        <taxon>Actinomycetes</taxon>
        <taxon>Kitasatosporales</taxon>
        <taxon>Streptomycetaceae</taxon>
        <taxon>Streptomyces</taxon>
    </lineage>
</organism>
<proteinExistence type="predicted"/>
<accession>A0A2N8NT63</accession>
<protein>
    <submittedName>
        <fullName evidence="2">Uncharacterized protein</fullName>
    </submittedName>
</protein>
<sequence length="117" mass="13169">MDHLRSQAAMTEHKQETPRTDTRAEFDQRGLGLGRPSIRRLTPVSVPLSSSPPTYPTREDCGICDRYRGAINAALGRAQWAAVQGDRAAHRKALREEVEYHESWGGHLDLMPHRDVP</sequence>
<evidence type="ECO:0000313" key="2">
    <source>
        <dbReference type="EMBL" id="PNE31937.1"/>
    </source>
</evidence>